<name>A0AA40F757_9PEZI</name>
<dbReference type="EMBL" id="JAUKUD010000002">
    <property type="protein sequence ID" value="KAK0752454.1"/>
    <property type="molecule type" value="Genomic_DNA"/>
</dbReference>
<dbReference type="AlphaFoldDB" id="A0AA40F757"/>
<feature type="region of interest" description="Disordered" evidence="1">
    <location>
        <begin position="1"/>
        <end position="31"/>
    </location>
</feature>
<feature type="domain" description="Heterokaryon incompatibility" evidence="2">
    <location>
        <begin position="302"/>
        <end position="459"/>
    </location>
</feature>
<dbReference type="PANTHER" id="PTHR33112:SF10">
    <property type="entry name" value="TOL"/>
    <property type="match status" value="1"/>
</dbReference>
<evidence type="ECO:0000313" key="4">
    <source>
        <dbReference type="Proteomes" id="UP001172155"/>
    </source>
</evidence>
<sequence length="807" mass="91849">MVSPHVPEPFEYYTDDEADSKGDWATDEEPDIDVDEGDMAALRMPESEFRIAVREINGQPEICGDCFSLVLHLQQRVPRRSMSWKSIPQLLFMGAYRDCRLCEMVASAPGLYLDDADLDDKFPLKPLREYERLFTEEFLDLAIEQYTPGVHPIEVFGHVNGVERICEVSFTFEFQTRSARVLLAIWLEPMPEAKFDPLRRFHNPQPERCEGVRTGSDITWREPLRQNQSWRTFELFESWISTCLLDHPQCSDTLSGRTIDNLWREDGLGRTELPSRVLDVLENGSVVKLVETRAQGRSGAPYVTLSHCWGPPDKRPISTTRSNLQEHIATGISVSSLPKTFRDAVRITRQLDIRYLWIDSLCIVQDDEADWLAESKKMGAIYHHAALTIAASDAQNSTEGCFVAKRRGVPGYGTTTAKFQMMRGEEGDAFKTCFSHVPVSPRSEPYFSPLGHRAWACQEWYLSRRVIFCTRAGFAWKCRRAQHNERGRYLDMHEQFEWEHLMERYSESQLTRETDRLIAVSGIANLLGETKDRRGQGYHFGHWIGGDDTAIMLCWMMKEYVSELDGKGPSDMPSWSWASIAGAKLFWRTQYQFFHPCRNLLGPGDISISPPDGTVLHIKWGQARKIQARLLDDDELERHPALTDRQVWSPEALFISLRRERTHAPIHVILGDDIPQDAGFQNQAIGLAAFDRVQGPVDSRREIYALPVVESPRFALDPFLPKGADTLWYGKDVGAQRKMAFMDLGNPDADGSIRCYAADELKGRPTTKYSVITDAGNGITNPVGLYTHPSPEEHKVKIGFPCLVTYC</sequence>
<reference evidence="3" key="1">
    <citation type="submission" date="2023-06" db="EMBL/GenBank/DDBJ databases">
        <title>Genome-scale phylogeny and comparative genomics of the fungal order Sordariales.</title>
        <authorList>
            <consortium name="Lawrence Berkeley National Laboratory"/>
            <person name="Hensen N."/>
            <person name="Bonometti L."/>
            <person name="Westerberg I."/>
            <person name="Brannstrom I.O."/>
            <person name="Guillou S."/>
            <person name="Cros-Aarteil S."/>
            <person name="Calhoun S."/>
            <person name="Haridas S."/>
            <person name="Kuo A."/>
            <person name="Mondo S."/>
            <person name="Pangilinan J."/>
            <person name="Riley R."/>
            <person name="LaButti K."/>
            <person name="Andreopoulos B."/>
            <person name="Lipzen A."/>
            <person name="Chen C."/>
            <person name="Yanf M."/>
            <person name="Daum C."/>
            <person name="Ng V."/>
            <person name="Clum A."/>
            <person name="Steindorff A."/>
            <person name="Ohm R."/>
            <person name="Martin F."/>
            <person name="Silar P."/>
            <person name="Natvig D."/>
            <person name="Lalanne C."/>
            <person name="Gautier V."/>
            <person name="Ament-velasquez S.L."/>
            <person name="Kruys A."/>
            <person name="Hutchinson M.I."/>
            <person name="Powell A.J."/>
            <person name="Barry K."/>
            <person name="Miller A.N."/>
            <person name="Grigoriev I.V."/>
            <person name="Debuchy R."/>
            <person name="Gladieux P."/>
            <person name="Thoren M.H."/>
            <person name="Johannesson H."/>
        </authorList>
    </citation>
    <scope>NUCLEOTIDE SEQUENCE</scope>
    <source>
        <strain evidence="3">SMH3187-1</strain>
    </source>
</reference>
<organism evidence="3 4">
    <name type="scientific">Schizothecium vesticola</name>
    <dbReference type="NCBI Taxonomy" id="314040"/>
    <lineage>
        <taxon>Eukaryota</taxon>
        <taxon>Fungi</taxon>
        <taxon>Dikarya</taxon>
        <taxon>Ascomycota</taxon>
        <taxon>Pezizomycotina</taxon>
        <taxon>Sordariomycetes</taxon>
        <taxon>Sordariomycetidae</taxon>
        <taxon>Sordariales</taxon>
        <taxon>Schizotheciaceae</taxon>
        <taxon>Schizothecium</taxon>
    </lineage>
</organism>
<dbReference type="Pfam" id="PF06985">
    <property type="entry name" value="HET"/>
    <property type="match status" value="1"/>
</dbReference>
<protein>
    <submittedName>
        <fullName evidence="3">Heterokaryon incompatibility protein-domain-containing protein</fullName>
    </submittedName>
</protein>
<keyword evidence="4" id="KW-1185">Reference proteome</keyword>
<comment type="caution">
    <text evidence="3">The sequence shown here is derived from an EMBL/GenBank/DDBJ whole genome shotgun (WGS) entry which is preliminary data.</text>
</comment>
<evidence type="ECO:0000256" key="1">
    <source>
        <dbReference type="SAM" id="MobiDB-lite"/>
    </source>
</evidence>
<accession>A0AA40F757</accession>
<dbReference type="PANTHER" id="PTHR33112">
    <property type="entry name" value="DOMAIN PROTEIN, PUTATIVE-RELATED"/>
    <property type="match status" value="1"/>
</dbReference>
<gene>
    <name evidence="3" type="ORF">B0T18DRAFT_404907</name>
</gene>
<dbReference type="Proteomes" id="UP001172155">
    <property type="component" value="Unassembled WGS sequence"/>
</dbReference>
<proteinExistence type="predicted"/>
<evidence type="ECO:0000313" key="3">
    <source>
        <dbReference type="EMBL" id="KAK0752454.1"/>
    </source>
</evidence>
<dbReference type="InterPro" id="IPR010730">
    <property type="entry name" value="HET"/>
</dbReference>
<evidence type="ECO:0000259" key="2">
    <source>
        <dbReference type="Pfam" id="PF06985"/>
    </source>
</evidence>